<evidence type="ECO:0000313" key="2">
    <source>
        <dbReference type="WBParaSite" id="PgR013_g146_t09"/>
    </source>
</evidence>
<name>A0A915AT88_PARUN</name>
<organism evidence="1 2">
    <name type="scientific">Parascaris univalens</name>
    <name type="common">Nematode worm</name>
    <dbReference type="NCBI Taxonomy" id="6257"/>
    <lineage>
        <taxon>Eukaryota</taxon>
        <taxon>Metazoa</taxon>
        <taxon>Ecdysozoa</taxon>
        <taxon>Nematoda</taxon>
        <taxon>Chromadorea</taxon>
        <taxon>Rhabditida</taxon>
        <taxon>Spirurina</taxon>
        <taxon>Ascaridomorpha</taxon>
        <taxon>Ascaridoidea</taxon>
        <taxon>Ascarididae</taxon>
        <taxon>Parascaris</taxon>
    </lineage>
</organism>
<sequence>MAYMSALSVFKWVIARERNDIIGCVLFRPIYSMARPKNVYHVCAYGCYVYCTGEFSRVTLLSFVQLIERIVSIGLPLIDVSKAYIRSTAH</sequence>
<dbReference type="WBParaSite" id="PgR013_g146_t09">
    <property type="protein sequence ID" value="PgR013_g146_t09"/>
    <property type="gene ID" value="PgR013_g146"/>
</dbReference>
<dbReference type="Proteomes" id="UP000887569">
    <property type="component" value="Unplaced"/>
</dbReference>
<reference evidence="2 3" key="1">
    <citation type="submission" date="2022-11" db="UniProtKB">
        <authorList>
            <consortium name="WormBaseParasite"/>
        </authorList>
    </citation>
    <scope>IDENTIFICATION</scope>
</reference>
<proteinExistence type="predicted"/>
<evidence type="ECO:0000313" key="1">
    <source>
        <dbReference type="Proteomes" id="UP000887569"/>
    </source>
</evidence>
<dbReference type="AlphaFoldDB" id="A0A915AT88"/>
<dbReference type="WBParaSite" id="PgR013_g146_t10">
    <property type="protein sequence ID" value="PgR013_g146_t10"/>
    <property type="gene ID" value="PgR013_g146"/>
</dbReference>
<accession>A0A915AT88</accession>
<evidence type="ECO:0000313" key="3">
    <source>
        <dbReference type="WBParaSite" id="PgR013_g146_t10"/>
    </source>
</evidence>
<protein>
    <submittedName>
        <fullName evidence="2 3">F-box domain-containing protein</fullName>
    </submittedName>
</protein>
<keyword evidence="1" id="KW-1185">Reference proteome</keyword>